<accession>A0A834ML09</accession>
<dbReference type="OrthoDB" id="6691917at2759"/>
<keyword evidence="3" id="KW-1185">Reference proteome</keyword>
<evidence type="ECO:0000256" key="1">
    <source>
        <dbReference type="SAM" id="MobiDB-lite"/>
    </source>
</evidence>
<sequence length="91" mass="10187">MTMGERSTASQQLPTHPSAKPYLQINLEQKEDSLSETDSKTRMRMEYTFSSSPRALYNNKKMVRGSENCCGAPLLGQSLVLLTKTCLLIDD</sequence>
<reference evidence="2" key="1">
    <citation type="submission" date="2020-08" db="EMBL/GenBank/DDBJ databases">
        <title>Genome sequencing and assembly of the red palm weevil Rhynchophorus ferrugineus.</title>
        <authorList>
            <person name="Dias G.B."/>
            <person name="Bergman C.M."/>
            <person name="Manee M."/>
        </authorList>
    </citation>
    <scope>NUCLEOTIDE SEQUENCE</scope>
    <source>
        <strain evidence="2">AA-2017</strain>
        <tissue evidence="2">Whole larva</tissue>
    </source>
</reference>
<dbReference type="AlphaFoldDB" id="A0A834ML09"/>
<dbReference type="Proteomes" id="UP000625711">
    <property type="component" value="Unassembled WGS sequence"/>
</dbReference>
<gene>
    <name evidence="2" type="ORF">GWI33_002448</name>
</gene>
<proteinExistence type="predicted"/>
<evidence type="ECO:0000313" key="3">
    <source>
        <dbReference type="Proteomes" id="UP000625711"/>
    </source>
</evidence>
<protein>
    <submittedName>
        <fullName evidence="2">Uncharacterized protein</fullName>
    </submittedName>
</protein>
<feature type="compositionally biased region" description="Basic and acidic residues" evidence="1">
    <location>
        <begin position="28"/>
        <end position="39"/>
    </location>
</feature>
<organism evidence="2 3">
    <name type="scientific">Rhynchophorus ferrugineus</name>
    <name type="common">Red palm weevil</name>
    <name type="synonym">Curculio ferrugineus</name>
    <dbReference type="NCBI Taxonomy" id="354439"/>
    <lineage>
        <taxon>Eukaryota</taxon>
        <taxon>Metazoa</taxon>
        <taxon>Ecdysozoa</taxon>
        <taxon>Arthropoda</taxon>
        <taxon>Hexapoda</taxon>
        <taxon>Insecta</taxon>
        <taxon>Pterygota</taxon>
        <taxon>Neoptera</taxon>
        <taxon>Endopterygota</taxon>
        <taxon>Coleoptera</taxon>
        <taxon>Polyphaga</taxon>
        <taxon>Cucujiformia</taxon>
        <taxon>Curculionidae</taxon>
        <taxon>Dryophthorinae</taxon>
        <taxon>Rhynchophorus</taxon>
    </lineage>
</organism>
<evidence type="ECO:0000313" key="2">
    <source>
        <dbReference type="EMBL" id="KAF7287066.1"/>
    </source>
</evidence>
<dbReference type="EMBL" id="JAACXV010000016">
    <property type="protein sequence ID" value="KAF7287066.1"/>
    <property type="molecule type" value="Genomic_DNA"/>
</dbReference>
<feature type="region of interest" description="Disordered" evidence="1">
    <location>
        <begin position="1"/>
        <end position="39"/>
    </location>
</feature>
<name>A0A834ML09_RHYFE</name>
<comment type="caution">
    <text evidence="2">The sequence shown here is derived from an EMBL/GenBank/DDBJ whole genome shotgun (WGS) entry which is preliminary data.</text>
</comment>
<feature type="compositionally biased region" description="Polar residues" evidence="1">
    <location>
        <begin position="1"/>
        <end position="15"/>
    </location>
</feature>